<dbReference type="OrthoDB" id="9772497at2"/>
<feature type="domain" description="D-serine dehydratase-like" evidence="3">
    <location>
        <begin position="256"/>
        <end position="363"/>
    </location>
</feature>
<evidence type="ECO:0000256" key="1">
    <source>
        <dbReference type="ARBA" id="ARBA00005323"/>
    </source>
</evidence>
<keyword evidence="5" id="KW-1185">Reference proteome</keyword>
<sequence>MTTTLANLKTPCLLLDQDKMRANQDRMNEIMEKRSVSLRPHLKTLKSVEAARYLFKDVKQPITVSTLKEAREFGRTGFKDILYAVAMTPQKLDEVIALRRDGIDLKILIDSEGMADVISQKSLAEAMPIPTFIEIDVDGHRAGFSFADGDRLVDVARRLNRHAQLHGIMAHAGESYHLDSAEDLREAALDEANKTLHMAKKLYDAGIDCPHISIGSTPTAHADIKVGGITEVRAGVYLFFDLVQAGIGVCSKTDIALSVLTTVNGYHERRGQIFIDAGWMALSGDQGTGGQKINQYYGVVCDEYGNIWPDLVVRNVNQEHGIIIVRPGVEKKLPYLPIGTRLRILPNHACATAAQHEGYHVLNSDNAVVNYWPRIKGW</sequence>
<dbReference type="AlphaFoldDB" id="A0A2G4YW32"/>
<dbReference type="InterPro" id="IPR001608">
    <property type="entry name" value="Ala_racemase_N"/>
</dbReference>
<dbReference type="SUPFAM" id="SSF51419">
    <property type="entry name" value="PLP-binding barrel"/>
    <property type="match status" value="1"/>
</dbReference>
<evidence type="ECO:0000313" key="4">
    <source>
        <dbReference type="EMBL" id="PHZ86547.1"/>
    </source>
</evidence>
<organism evidence="4 5">
    <name type="scientific">Paremcibacter congregatus</name>
    <dbReference type="NCBI Taxonomy" id="2043170"/>
    <lineage>
        <taxon>Bacteria</taxon>
        <taxon>Pseudomonadati</taxon>
        <taxon>Pseudomonadota</taxon>
        <taxon>Alphaproteobacteria</taxon>
        <taxon>Emcibacterales</taxon>
        <taxon>Emcibacteraceae</taxon>
        <taxon>Paremcibacter</taxon>
    </lineage>
</organism>
<dbReference type="Gene3D" id="2.40.37.20">
    <property type="entry name" value="D-serine dehydratase-like domain"/>
    <property type="match status" value="1"/>
</dbReference>
<protein>
    <submittedName>
        <fullName evidence="4">Alanine racemase</fullName>
    </submittedName>
</protein>
<dbReference type="InterPro" id="IPR026956">
    <property type="entry name" value="D-ser_dehydrat-like_dom"/>
</dbReference>
<dbReference type="Proteomes" id="UP000229730">
    <property type="component" value="Unassembled WGS sequence"/>
</dbReference>
<dbReference type="InterPro" id="IPR042208">
    <property type="entry name" value="D-ser_dehydrat-like_sf"/>
</dbReference>
<evidence type="ECO:0000259" key="3">
    <source>
        <dbReference type="SMART" id="SM01119"/>
    </source>
</evidence>
<dbReference type="GO" id="GO:0036088">
    <property type="term" value="P:D-serine catabolic process"/>
    <property type="evidence" value="ECO:0007669"/>
    <property type="project" value="TreeGrafter"/>
</dbReference>
<dbReference type="InterPro" id="IPR051466">
    <property type="entry name" value="D-amino_acid_metab_enzyme"/>
</dbReference>
<dbReference type="InParanoid" id="A0A2G4YW32"/>
<dbReference type="InterPro" id="IPR029066">
    <property type="entry name" value="PLP-binding_barrel"/>
</dbReference>
<proteinExistence type="inferred from homology"/>
<dbReference type="Gene3D" id="3.20.20.10">
    <property type="entry name" value="Alanine racemase"/>
    <property type="match status" value="1"/>
</dbReference>
<name>A0A2G4YW32_9PROT</name>
<dbReference type="Pfam" id="PF14031">
    <property type="entry name" value="D-ser_dehydrat"/>
    <property type="match status" value="1"/>
</dbReference>
<dbReference type="PANTHER" id="PTHR28004:SF2">
    <property type="entry name" value="D-SERINE DEHYDRATASE"/>
    <property type="match status" value="1"/>
</dbReference>
<accession>A0A2G4YW32</accession>
<dbReference type="Pfam" id="PF01168">
    <property type="entry name" value="Ala_racemase_N"/>
    <property type="match status" value="1"/>
</dbReference>
<keyword evidence="2" id="KW-0456">Lyase</keyword>
<dbReference type="SMART" id="SM01119">
    <property type="entry name" value="D-ser_dehydrat"/>
    <property type="match status" value="1"/>
</dbReference>
<dbReference type="GO" id="GO:0008721">
    <property type="term" value="F:D-serine ammonia-lyase activity"/>
    <property type="evidence" value="ECO:0007669"/>
    <property type="project" value="TreeGrafter"/>
</dbReference>
<comment type="caution">
    <text evidence="4">The sequence shown here is derived from an EMBL/GenBank/DDBJ whole genome shotgun (WGS) entry which is preliminary data.</text>
</comment>
<dbReference type="EMBL" id="PDEM01000007">
    <property type="protein sequence ID" value="PHZ86547.1"/>
    <property type="molecule type" value="Genomic_DNA"/>
</dbReference>
<comment type="similarity">
    <text evidence="1">Belongs to the DSD1 family.</text>
</comment>
<dbReference type="RefSeq" id="WP_099470924.1">
    <property type="nucleotide sequence ID" value="NZ_CP041025.1"/>
</dbReference>
<evidence type="ECO:0000256" key="2">
    <source>
        <dbReference type="ARBA" id="ARBA00023239"/>
    </source>
</evidence>
<dbReference type="PANTHER" id="PTHR28004">
    <property type="entry name" value="ZGC:162816-RELATED"/>
    <property type="match status" value="1"/>
</dbReference>
<evidence type="ECO:0000313" key="5">
    <source>
        <dbReference type="Proteomes" id="UP000229730"/>
    </source>
</evidence>
<gene>
    <name evidence="4" type="ORF">CRD36_01300</name>
</gene>
<reference evidence="4 5" key="1">
    <citation type="submission" date="2017-10" db="EMBL/GenBank/DDBJ databases">
        <title>Frigbacter circumglobatus gen. nov. sp. nov., isolated from sediment cultured in situ.</title>
        <authorList>
            <person name="Zhao Z."/>
        </authorList>
    </citation>
    <scope>NUCLEOTIDE SEQUENCE [LARGE SCALE GENOMIC DNA]</scope>
    <source>
        <strain evidence="4 5">ZYL</strain>
    </source>
</reference>